<dbReference type="Proteomes" id="UP000290253">
    <property type="component" value="Unassembled WGS sequence"/>
</dbReference>
<proteinExistence type="predicted"/>
<feature type="domain" description="Dienelactone hydrolase" evidence="3">
    <location>
        <begin position="84"/>
        <end position="207"/>
    </location>
</feature>
<reference evidence="4 5" key="1">
    <citation type="journal article" date="2016" name="Int. J. Syst. Evol. Microbiol.">
        <title>Acidipila dinghuensis sp. nov., an acidobacterium isolated from forest soil.</title>
        <authorList>
            <person name="Jiang Y.W."/>
            <person name="Wang J."/>
            <person name="Chen M.H."/>
            <person name="Lv Y.Y."/>
            <person name="Qiu L.H."/>
        </authorList>
    </citation>
    <scope>NUCLEOTIDE SEQUENCE [LARGE SCALE GENOMIC DNA]</scope>
    <source>
        <strain evidence="4 5">DHOF10</strain>
    </source>
</reference>
<dbReference type="SUPFAM" id="SSF53474">
    <property type="entry name" value="alpha/beta-Hydrolases"/>
    <property type="match status" value="1"/>
</dbReference>
<dbReference type="PANTHER" id="PTHR22946:SF9">
    <property type="entry name" value="POLYKETIDE TRANSFERASE AF380"/>
    <property type="match status" value="1"/>
</dbReference>
<dbReference type="EMBL" id="SDMK01000003">
    <property type="protein sequence ID" value="RXS94255.1"/>
    <property type="molecule type" value="Genomic_DNA"/>
</dbReference>
<keyword evidence="1 4" id="KW-0378">Hydrolase</keyword>
<comment type="caution">
    <text evidence="4">The sequence shown here is derived from an EMBL/GenBank/DDBJ whole genome shotgun (WGS) entry which is preliminary data.</text>
</comment>
<evidence type="ECO:0000256" key="2">
    <source>
        <dbReference type="SAM" id="SignalP"/>
    </source>
</evidence>
<dbReference type="AlphaFoldDB" id="A0A4Q1SB12"/>
<dbReference type="InterPro" id="IPR050261">
    <property type="entry name" value="FrsA_esterase"/>
</dbReference>
<organism evidence="4 5">
    <name type="scientific">Silvibacterium dinghuense</name>
    <dbReference type="NCBI Taxonomy" id="1560006"/>
    <lineage>
        <taxon>Bacteria</taxon>
        <taxon>Pseudomonadati</taxon>
        <taxon>Acidobacteriota</taxon>
        <taxon>Terriglobia</taxon>
        <taxon>Terriglobales</taxon>
        <taxon>Acidobacteriaceae</taxon>
        <taxon>Silvibacterium</taxon>
    </lineage>
</organism>
<evidence type="ECO:0000313" key="4">
    <source>
        <dbReference type="EMBL" id="RXS94255.1"/>
    </source>
</evidence>
<dbReference type="InterPro" id="IPR029058">
    <property type="entry name" value="AB_hydrolase_fold"/>
</dbReference>
<dbReference type="Gene3D" id="3.40.50.1820">
    <property type="entry name" value="alpha/beta hydrolase"/>
    <property type="match status" value="1"/>
</dbReference>
<evidence type="ECO:0000259" key="3">
    <source>
        <dbReference type="Pfam" id="PF01738"/>
    </source>
</evidence>
<gene>
    <name evidence="4" type="ORF">ESZ00_14210</name>
</gene>
<keyword evidence="5" id="KW-1185">Reference proteome</keyword>
<dbReference type="PANTHER" id="PTHR22946">
    <property type="entry name" value="DIENELACTONE HYDROLASE DOMAIN-CONTAINING PROTEIN-RELATED"/>
    <property type="match status" value="1"/>
</dbReference>
<sequence length="333" mass="37316">MFRSPSMPRTSFAACLLFSILTPALWSQQAQAPAQNPSTERWDILSLTGSGLHAQPPILGQKDTLPDFTRELIQVQWRDNDPMDLYVIRPAGIAKPPVVLVLYSYPTDTAKFLNNALCENFIRHGFAVAGFVSALTGSRYHDRPMKQWFVSQLPESIGASVHDVQMVINYLETRSDLDADRVGIFGQGSGGTIAILAAATDSRIQAVDVMDPWGDWPNWLAKSPQVPESERPAYLRPEFLASVAPLDPVHWLTQWRKHPTHTVIRIQENLFNLAMPEDVRRQMETAAAGSAEIVEYHSRQEYLEKVSTNSRMLDWMQSKLDTKNLSADNKAGS</sequence>
<evidence type="ECO:0000313" key="5">
    <source>
        <dbReference type="Proteomes" id="UP000290253"/>
    </source>
</evidence>
<evidence type="ECO:0000256" key="1">
    <source>
        <dbReference type="ARBA" id="ARBA00022801"/>
    </source>
</evidence>
<keyword evidence="2" id="KW-0732">Signal</keyword>
<dbReference type="OrthoDB" id="108468at2"/>
<dbReference type="Pfam" id="PF01738">
    <property type="entry name" value="DLH"/>
    <property type="match status" value="1"/>
</dbReference>
<feature type="signal peptide" evidence="2">
    <location>
        <begin position="1"/>
        <end position="32"/>
    </location>
</feature>
<feature type="chain" id="PRO_5020885291" evidence="2">
    <location>
        <begin position="33"/>
        <end position="333"/>
    </location>
</feature>
<name>A0A4Q1SB12_9BACT</name>
<accession>A0A4Q1SB12</accession>
<dbReference type="InterPro" id="IPR002925">
    <property type="entry name" value="Dienelactn_hydro"/>
</dbReference>
<protein>
    <submittedName>
        <fullName evidence="4">Alpha/beta hydrolase</fullName>
    </submittedName>
</protein>
<dbReference type="GO" id="GO:0052689">
    <property type="term" value="F:carboxylic ester hydrolase activity"/>
    <property type="evidence" value="ECO:0007669"/>
    <property type="project" value="UniProtKB-ARBA"/>
</dbReference>